<dbReference type="InterPro" id="IPR007712">
    <property type="entry name" value="RelE/ParE_toxin"/>
</dbReference>
<keyword evidence="4" id="KW-1185">Reference proteome</keyword>
<evidence type="ECO:0000313" key="4">
    <source>
        <dbReference type="Proteomes" id="UP000632828"/>
    </source>
</evidence>
<accession>A0A8J6QWL5</accession>
<dbReference type="Pfam" id="PF05016">
    <property type="entry name" value="ParE_toxin"/>
    <property type="match status" value="1"/>
</dbReference>
<evidence type="ECO:0000256" key="1">
    <source>
        <dbReference type="ARBA" id="ARBA00006226"/>
    </source>
</evidence>
<reference evidence="3" key="1">
    <citation type="submission" date="2020-09" db="EMBL/GenBank/DDBJ databases">
        <title>Pelobacter alkaliphilus sp. nov., a novel anaerobic arsenate-reducing bacterium from terrestrial mud volcano.</title>
        <authorList>
            <person name="Khomyakova M.A."/>
            <person name="Merkel A.Y."/>
            <person name="Slobodkin A.I."/>
        </authorList>
    </citation>
    <scope>NUCLEOTIDE SEQUENCE</scope>
    <source>
        <strain evidence="3">M08fum</strain>
    </source>
</reference>
<dbReference type="Gene3D" id="3.30.2310.20">
    <property type="entry name" value="RelE-like"/>
    <property type="match status" value="1"/>
</dbReference>
<protein>
    <submittedName>
        <fullName evidence="3">Type II toxin-antitoxin system RelE/ParE family toxin</fullName>
    </submittedName>
</protein>
<comment type="caution">
    <text evidence="3">The sequence shown here is derived from an EMBL/GenBank/DDBJ whole genome shotgun (WGS) entry which is preliminary data.</text>
</comment>
<organism evidence="3 4">
    <name type="scientific">Pelovirga terrestris</name>
    <dbReference type="NCBI Taxonomy" id="2771352"/>
    <lineage>
        <taxon>Bacteria</taxon>
        <taxon>Pseudomonadati</taxon>
        <taxon>Thermodesulfobacteriota</taxon>
        <taxon>Desulfuromonadia</taxon>
        <taxon>Geobacterales</taxon>
        <taxon>Geobacteraceae</taxon>
        <taxon>Pelovirga</taxon>
    </lineage>
</organism>
<dbReference type="InterPro" id="IPR035093">
    <property type="entry name" value="RelE/ParE_toxin_dom_sf"/>
</dbReference>
<dbReference type="Proteomes" id="UP000632828">
    <property type="component" value="Unassembled WGS sequence"/>
</dbReference>
<proteinExistence type="inferred from homology"/>
<name>A0A8J6QWL5_9BACT</name>
<dbReference type="InterPro" id="IPR051803">
    <property type="entry name" value="TA_system_RelE-like_toxin"/>
</dbReference>
<evidence type="ECO:0000256" key="2">
    <source>
        <dbReference type="ARBA" id="ARBA00022649"/>
    </source>
</evidence>
<sequence length="113" mass="12669">MIVVWTPEAEQDRADIWDYIVVDNPGAAVHMDELFSGAAERLTLAAHPKMGKAGRVPGTRELIPHENYCLVYEIDGHTVWVLALVHTARQWPQAREQKRVASLSASLLHYADP</sequence>
<dbReference type="AlphaFoldDB" id="A0A8J6QWL5"/>
<evidence type="ECO:0000313" key="3">
    <source>
        <dbReference type="EMBL" id="MBD1400011.1"/>
    </source>
</evidence>
<gene>
    <name evidence="3" type="ORF">ICT70_04930</name>
</gene>
<dbReference type="NCBIfam" id="TIGR02385">
    <property type="entry name" value="RelE_StbE"/>
    <property type="match status" value="1"/>
</dbReference>
<keyword evidence="2" id="KW-1277">Toxin-antitoxin system</keyword>
<dbReference type="PANTHER" id="PTHR33755:SF6">
    <property type="entry name" value="PLASMID STABILIZATION SYSTEM PROTEIN"/>
    <property type="match status" value="1"/>
</dbReference>
<dbReference type="EMBL" id="JACWUN010000004">
    <property type="protein sequence ID" value="MBD1400011.1"/>
    <property type="molecule type" value="Genomic_DNA"/>
</dbReference>
<comment type="similarity">
    <text evidence="1">Belongs to the RelE toxin family.</text>
</comment>
<dbReference type="PANTHER" id="PTHR33755">
    <property type="entry name" value="TOXIN PARE1-RELATED"/>
    <property type="match status" value="1"/>
</dbReference>
<dbReference type="RefSeq" id="WP_191154283.1">
    <property type="nucleotide sequence ID" value="NZ_JACWUN010000004.1"/>
</dbReference>